<reference evidence="2" key="1">
    <citation type="submission" date="2018-06" db="EMBL/GenBank/DDBJ databases">
        <title>Aestuariibacter litoralis strain KCTC 52945T.</title>
        <authorList>
            <person name="Li X."/>
            <person name="Salam N."/>
            <person name="Li J.-L."/>
            <person name="Chen Y.-M."/>
            <person name="Yang Z.-W."/>
            <person name="Zhang L.-Y."/>
            <person name="Han M.-X."/>
            <person name="Xiao M."/>
            <person name="Li W.-J."/>
        </authorList>
    </citation>
    <scope>NUCLEOTIDE SEQUENCE [LARGE SCALE GENOMIC DNA]</scope>
    <source>
        <strain evidence="2">KCTC 52945</strain>
    </source>
</reference>
<dbReference type="Gene3D" id="2.40.10.10">
    <property type="entry name" value="Trypsin-like serine proteases"/>
    <property type="match status" value="2"/>
</dbReference>
<dbReference type="PANTHER" id="PTHR22939:SF129">
    <property type="entry name" value="SERINE PROTEASE HTRA2, MITOCHONDRIAL"/>
    <property type="match status" value="1"/>
</dbReference>
<protein>
    <recommendedName>
        <fullName evidence="3">Serine protease</fullName>
    </recommendedName>
</protein>
<dbReference type="InterPro" id="IPR001940">
    <property type="entry name" value="Peptidase_S1C"/>
</dbReference>
<organism evidence="1 2">
    <name type="scientific">Aestuariivirga litoralis</name>
    <dbReference type="NCBI Taxonomy" id="2650924"/>
    <lineage>
        <taxon>Bacteria</taxon>
        <taxon>Pseudomonadati</taxon>
        <taxon>Pseudomonadota</taxon>
        <taxon>Alphaproteobacteria</taxon>
        <taxon>Hyphomicrobiales</taxon>
        <taxon>Aestuariivirgaceae</taxon>
        <taxon>Aestuariivirga</taxon>
    </lineage>
</organism>
<name>A0A2W2ARJ5_9HYPH</name>
<accession>A0A2W2ARJ5</accession>
<dbReference type="EMBL" id="QKVK01000006">
    <property type="protein sequence ID" value="PZF76262.1"/>
    <property type="molecule type" value="Genomic_DNA"/>
</dbReference>
<dbReference type="PRINTS" id="PR00834">
    <property type="entry name" value="PROTEASES2C"/>
</dbReference>
<comment type="caution">
    <text evidence="1">The sequence shown here is derived from an EMBL/GenBank/DDBJ whole genome shotgun (WGS) entry which is preliminary data.</text>
</comment>
<dbReference type="Pfam" id="PF13365">
    <property type="entry name" value="Trypsin_2"/>
    <property type="match status" value="1"/>
</dbReference>
<evidence type="ECO:0000313" key="2">
    <source>
        <dbReference type="Proteomes" id="UP000248795"/>
    </source>
</evidence>
<dbReference type="PANTHER" id="PTHR22939">
    <property type="entry name" value="SERINE PROTEASE FAMILY S1C HTRA-RELATED"/>
    <property type="match status" value="1"/>
</dbReference>
<dbReference type="InterPro" id="IPR009003">
    <property type="entry name" value="Peptidase_S1_PA"/>
</dbReference>
<dbReference type="AlphaFoldDB" id="A0A2W2ARJ5"/>
<dbReference type="GO" id="GO:0006508">
    <property type="term" value="P:proteolysis"/>
    <property type="evidence" value="ECO:0007669"/>
    <property type="project" value="InterPro"/>
</dbReference>
<dbReference type="SUPFAM" id="SSF50494">
    <property type="entry name" value="Trypsin-like serine proteases"/>
    <property type="match status" value="1"/>
</dbReference>
<keyword evidence="2" id="KW-1185">Reference proteome</keyword>
<evidence type="ECO:0000313" key="1">
    <source>
        <dbReference type="EMBL" id="PZF76262.1"/>
    </source>
</evidence>
<evidence type="ECO:0008006" key="3">
    <source>
        <dbReference type="Google" id="ProtNLM"/>
    </source>
</evidence>
<dbReference type="GO" id="GO:0004252">
    <property type="term" value="F:serine-type endopeptidase activity"/>
    <property type="evidence" value="ECO:0007669"/>
    <property type="project" value="InterPro"/>
</dbReference>
<dbReference type="InterPro" id="IPR043504">
    <property type="entry name" value="Peptidase_S1_PA_chymotrypsin"/>
</dbReference>
<dbReference type="InterPro" id="IPR033116">
    <property type="entry name" value="TRYPSIN_SER"/>
</dbReference>
<gene>
    <name evidence="1" type="ORF">DK847_13780</name>
</gene>
<proteinExistence type="predicted"/>
<dbReference type="Proteomes" id="UP000248795">
    <property type="component" value="Unassembled WGS sequence"/>
</dbReference>
<dbReference type="PROSITE" id="PS00135">
    <property type="entry name" value="TRYPSIN_SER"/>
    <property type="match status" value="1"/>
</dbReference>
<sequence length="320" mass="33246">MPPCPAPTGTASFSELRVSGPFRGLILCYEAGEHERQMLPPFCALLSLSFLALALAACESTSNVDLESRNFNVQQTSVPPGEAVASTEQITSLVRRSGPTYVTLIVSQPASADTVSKETRKGTPVTSGSGFVVDGSGYVMTAAHVAKRVGNTVSAKAANGRVYSGDVIALNPGNDMAVIRLRGFSGKAVTPADNQCLAKGNIVYSLGRPHAQGDTARLGEFESASFGQAVKYAGDDSKFGYPDAMVLRLSTQKGESGGPLFNAKGDLVGMVVSTLYDNTGQPLNLAHAVPSRTLAGFLCSNSQCSAQWRAIAAGNGGCQS</sequence>